<organism evidence="1 2">
    <name type="scientific">Actinokineospora soli</name>
    <dbReference type="NCBI Taxonomy" id="1048753"/>
    <lineage>
        <taxon>Bacteria</taxon>
        <taxon>Bacillati</taxon>
        <taxon>Actinomycetota</taxon>
        <taxon>Actinomycetes</taxon>
        <taxon>Pseudonocardiales</taxon>
        <taxon>Pseudonocardiaceae</taxon>
        <taxon>Actinokineospora</taxon>
    </lineage>
</organism>
<dbReference type="InterPro" id="IPR029063">
    <property type="entry name" value="SAM-dependent_MTases_sf"/>
</dbReference>
<comment type="caution">
    <text evidence="1">The sequence shown here is derived from an EMBL/GenBank/DDBJ whole genome shotgun (WGS) entry which is preliminary data.</text>
</comment>
<dbReference type="SUPFAM" id="SSF53335">
    <property type="entry name" value="S-adenosyl-L-methionine-dependent methyltransferases"/>
    <property type="match status" value="1"/>
</dbReference>
<keyword evidence="1" id="KW-0808">Transferase</keyword>
<dbReference type="GO" id="GO:0008168">
    <property type="term" value="F:methyltransferase activity"/>
    <property type="evidence" value="ECO:0007669"/>
    <property type="project" value="UniProtKB-KW"/>
</dbReference>
<dbReference type="PANTHER" id="PTHR40036:SF1">
    <property type="entry name" value="MACROCIN O-METHYLTRANSFERASE"/>
    <property type="match status" value="1"/>
</dbReference>
<sequence>MVEPAQVGPHLTKCAPRMPSRRRAVLRTTTPALACSLDHARRDFLRRRRADWEFMTENRALYLDLLKKVLANTIYEDPAIPNPVFERQEYSTWARSTGSDWPSVAHTMVGLTRLDNVQECLERVIAEGVPGDFIETGAWRGGVCILARGVFQAYGITDRKVWVADSFEGVPTADGDSHPEDVRLGMHAHNEVLGVDEKAVRNNFERYGLLDGQVEFLAGWFCDTLPAAPIEQLAVLRLDGDLYESTMDALVNLYPKLSVGGYVIVDDYLVPACRAAIDEFRDREGITDEIHRIDRWSVYWRRGAWWTANRPRRSPAGAVPSGQAALRPRAGGAFFTASGTTGGAGVGLAGPRSALSRMRMSSFGFISVSGGSIRPAVRMYAAATVLSLVAAIWVSLRNFCAILTCLVRSPSTPGKFRSTVLVISHGWSMTLRARSRKNATGDGAAPLCRWLRRVSADRADTVMPCA</sequence>
<dbReference type="Proteomes" id="UP001596512">
    <property type="component" value="Unassembled WGS sequence"/>
</dbReference>
<keyword evidence="2" id="KW-1185">Reference proteome</keyword>
<proteinExistence type="predicted"/>
<dbReference type="Pfam" id="PF05711">
    <property type="entry name" value="TylF"/>
    <property type="match status" value="1"/>
</dbReference>
<name>A0ABW2TJT5_9PSEU</name>
<protein>
    <submittedName>
        <fullName evidence="1">TylF/MycF family methyltransferase</fullName>
    </submittedName>
</protein>
<keyword evidence="1" id="KW-0489">Methyltransferase</keyword>
<gene>
    <name evidence="1" type="ORF">ACFQV2_07640</name>
</gene>
<evidence type="ECO:0000313" key="2">
    <source>
        <dbReference type="Proteomes" id="UP001596512"/>
    </source>
</evidence>
<dbReference type="PANTHER" id="PTHR40036">
    <property type="entry name" value="MACROCIN O-METHYLTRANSFERASE"/>
    <property type="match status" value="1"/>
</dbReference>
<dbReference type="InterPro" id="IPR008884">
    <property type="entry name" value="TylF_MeTrfase"/>
</dbReference>
<dbReference type="Gene3D" id="3.40.50.150">
    <property type="entry name" value="Vaccinia Virus protein VP39"/>
    <property type="match status" value="1"/>
</dbReference>
<evidence type="ECO:0000313" key="1">
    <source>
        <dbReference type="EMBL" id="MFC7613493.1"/>
    </source>
</evidence>
<accession>A0ABW2TJT5</accession>
<dbReference type="EMBL" id="JBHTEY010000004">
    <property type="protein sequence ID" value="MFC7613493.1"/>
    <property type="molecule type" value="Genomic_DNA"/>
</dbReference>
<reference evidence="2" key="1">
    <citation type="journal article" date="2019" name="Int. J. Syst. Evol. Microbiol.">
        <title>The Global Catalogue of Microorganisms (GCM) 10K type strain sequencing project: providing services to taxonomists for standard genome sequencing and annotation.</title>
        <authorList>
            <consortium name="The Broad Institute Genomics Platform"/>
            <consortium name="The Broad Institute Genome Sequencing Center for Infectious Disease"/>
            <person name="Wu L."/>
            <person name="Ma J."/>
        </authorList>
    </citation>
    <scope>NUCLEOTIDE SEQUENCE [LARGE SCALE GENOMIC DNA]</scope>
    <source>
        <strain evidence="2">JCM 17695</strain>
    </source>
</reference>
<dbReference type="GO" id="GO:0032259">
    <property type="term" value="P:methylation"/>
    <property type="evidence" value="ECO:0007669"/>
    <property type="project" value="UniProtKB-KW"/>
</dbReference>